<organism evidence="1 2">
    <name type="scientific">Castanea mollissima</name>
    <name type="common">Chinese chestnut</name>
    <dbReference type="NCBI Taxonomy" id="60419"/>
    <lineage>
        <taxon>Eukaryota</taxon>
        <taxon>Viridiplantae</taxon>
        <taxon>Streptophyta</taxon>
        <taxon>Embryophyta</taxon>
        <taxon>Tracheophyta</taxon>
        <taxon>Spermatophyta</taxon>
        <taxon>Magnoliopsida</taxon>
        <taxon>eudicotyledons</taxon>
        <taxon>Gunneridae</taxon>
        <taxon>Pentapetalae</taxon>
        <taxon>rosids</taxon>
        <taxon>fabids</taxon>
        <taxon>Fagales</taxon>
        <taxon>Fagaceae</taxon>
        <taxon>Castanea</taxon>
    </lineage>
</organism>
<protein>
    <recommendedName>
        <fullName evidence="3">Late embryogenesis abundant protein</fullName>
    </recommendedName>
</protein>
<name>A0A8J4VIP5_9ROSI</name>
<dbReference type="PANTHER" id="PTHR33509:SF21">
    <property type="entry name" value="OS02G0564600 PROTEIN"/>
    <property type="match status" value="1"/>
</dbReference>
<dbReference type="Proteomes" id="UP000737018">
    <property type="component" value="Unassembled WGS sequence"/>
</dbReference>
<gene>
    <name evidence="1" type="ORF">CMV_012925</name>
</gene>
<dbReference type="OrthoDB" id="780319at2759"/>
<dbReference type="InterPro" id="IPR004926">
    <property type="entry name" value="LEA_3a"/>
</dbReference>
<evidence type="ECO:0000313" key="1">
    <source>
        <dbReference type="EMBL" id="KAF3962578.1"/>
    </source>
</evidence>
<evidence type="ECO:0000313" key="2">
    <source>
        <dbReference type="Proteomes" id="UP000737018"/>
    </source>
</evidence>
<accession>A0A8J4VIP5</accession>
<comment type="caution">
    <text evidence="1">The sequence shown here is derived from an EMBL/GenBank/DDBJ whole genome shotgun (WGS) entry which is preliminary data.</text>
</comment>
<dbReference type="Pfam" id="PF03242">
    <property type="entry name" value="LEA_3a"/>
    <property type="match status" value="1"/>
</dbReference>
<sequence length="85" mass="9697">MARVPINNLLLLRRAYSVAVENARVQPVMTVVRKAAESGGTTAEGQKEIFWMRDPKTGNWIPESHFGEIDVAEQRERLLPKKEKH</sequence>
<dbReference type="EMBL" id="JRKL02001696">
    <property type="protein sequence ID" value="KAF3962578.1"/>
    <property type="molecule type" value="Genomic_DNA"/>
</dbReference>
<dbReference type="PANTHER" id="PTHR33509">
    <property type="entry name" value="LATE EMBRYOGENIS ABUNDANT PROTEIN 2-RELATED"/>
    <property type="match status" value="1"/>
</dbReference>
<evidence type="ECO:0008006" key="3">
    <source>
        <dbReference type="Google" id="ProtNLM"/>
    </source>
</evidence>
<keyword evidence="2" id="KW-1185">Reference proteome</keyword>
<dbReference type="AlphaFoldDB" id="A0A8J4VIP5"/>
<reference evidence="1" key="1">
    <citation type="submission" date="2020-03" db="EMBL/GenBank/DDBJ databases">
        <title>Castanea mollissima Vanexum genome sequencing.</title>
        <authorList>
            <person name="Staton M."/>
        </authorList>
    </citation>
    <scope>NUCLEOTIDE SEQUENCE</scope>
    <source>
        <tissue evidence="1">Leaf</tissue>
    </source>
</reference>
<proteinExistence type="predicted"/>